<name>A0ABN3V4H8_9PSEU</name>
<proteinExistence type="predicted"/>
<protein>
    <submittedName>
        <fullName evidence="1">Uncharacterized protein</fullName>
    </submittedName>
</protein>
<dbReference type="Pfam" id="PF20199">
    <property type="entry name" value="RepSA"/>
    <property type="match status" value="1"/>
</dbReference>
<evidence type="ECO:0000313" key="2">
    <source>
        <dbReference type="Proteomes" id="UP001500979"/>
    </source>
</evidence>
<dbReference type="InterPro" id="IPR046828">
    <property type="entry name" value="RepSA"/>
</dbReference>
<dbReference type="Proteomes" id="UP001500979">
    <property type="component" value="Unassembled WGS sequence"/>
</dbReference>
<gene>
    <name evidence="1" type="ORF">GCM10010470_09060</name>
</gene>
<dbReference type="EMBL" id="BAAAUX010000005">
    <property type="protein sequence ID" value="GAA2778067.1"/>
    <property type="molecule type" value="Genomic_DNA"/>
</dbReference>
<sequence length="110" mass="12553">MIRTAWRRGLRRWAHMLGFGGHFLTKSKYYSTTFTTLRTVRAEHQRAEHLAALGIDDTDDVQIVNDWNFVGIGWGSAAQRELAEAMAERHQYARRTCSDARNEADGGERG</sequence>
<evidence type="ECO:0000313" key="1">
    <source>
        <dbReference type="EMBL" id="GAA2778067.1"/>
    </source>
</evidence>
<organism evidence="1 2">
    <name type="scientific">Saccharopolyspora taberi</name>
    <dbReference type="NCBI Taxonomy" id="60895"/>
    <lineage>
        <taxon>Bacteria</taxon>
        <taxon>Bacillati</taxon>
        <taxon>Actinomycetota</taxon>
        <taxon>Actinomycetes</taxon>
        <taxon>Pseudonocardiales</taxon>
        <taxon>Pseudonocardiaceae</taxon>
        <taxon>Saccharopolyspora</taxon>
    </lineage>
</organism>
<accession>A0ABN3V4H8</accession>
<reference evidence="1 2" key="1">
    <citation type="journal article" date="2019" name="Int. J. Syst. Evol. Microbiol.">
        <title>The Global Catalogue of Microorganisms (GCM) 10K type strain sequencing project: providing services to taxonomists for standard genome sequencing and annotation.</title>
        <authorList>
            <consortium name="The Broad Institute Genomics Platform"/>
            <consortium name="The Broad Institute Genome Sequencing Center for Infectious Disease"/>
            <person name="Wu L."/>
            <person name="Ma J."/>
        </authorList>
    </citation>
    <scope>NUCLEOTIDE SEQUENCE [LARGE SCALE GENOMIC DNA]</scope>
    <source>
        <strain evidence="1 2">JCM 9383</strain>
    </source>
</reference>
<comment type="caution">
    <text evidence="1">The sequence shown here is derived from an EMBL/GenBank/DDBJ whole genome shotgun (WGS) entry which is preliminary data.</text>
</comment>
<keyword evidence="2" id="KW-1185">Reference proteome</keyword>